<feature type="domain" description="Chaperone DnaJ C-terminal" evidence="3">
    <location>
        <begin position="155"/>
        <end position="313"/>
    </location>
</feature>
<dbReference type="GO" id="GO:0051087">
    <property type="term" value="F:protein-folding chaperone binding"/>
    <property type="evidence" value="ECO:0007669"/>
    <property type="project" value="TreeGrafter"/>
</dbReference>
<dbReference type="AlphaFoldDB" id="A0A803LK19"/>
<evidence type="ECO:0000259" key="3">
    <source>
        <dbReference type="Pfam" id="PF01556"/>
    </source>
</evidence>
<feature type="compositionally biased region" description="Low complexity" evidence="2">
    <location>
        <begin position="90"/>
        <end position="107"/>
    </location>
</feature>
<dbReference type="InterPro" id="IPR008971">
    <property type="entry name" value="HSP40/DnaJ_pept-bd"/>
</dbReference>
<evidence type="ECO:0000313" key="4">
    <source>
        <dbReference type="EnsemblPlants" id="AUR62014316-RA:cds"/>
    </source>
</evidence>
<keyword evidence="5" id="KW-1185">Reference proteome</keyword>
<protein>
    <recommendedName>
        <fullName evidence="3">Chaperone DnaJ C-terminal domain-containing protein</fullName>
    </recommendedName>
</protein>
<organism evidence="4 5">
    <name type="scientific">Chenopodium quinoa</name>
    <name type="common">Quinoa</name>
    <dbReference type="NCBI Taxonomy" id="63459"/>
    <lineage>
        <taxon>Eukaryota</taxon>
        <taxon>Viridiplantae</taxon>
        <taxon>Streptophyta</taxon>
        <taxon>Embryophyta</taxon>
        <taxon>Tracheophyta</taxon>
        <taxon>Spermatophyta</taxon>
        <taxon>Magnoliopsida</taxon>
        <taxon>eudicotyledons</taxon>
        <taxon>Gunneridae</taxon>
        <taxon>Pentapetalae</taxon>
        <taxon>Caryophyllales</taxon>
        <taxon>Chenopodiaceae</taxon>
        <taxon>Chenopodioideae</taxon>
        <taxon>Atripliceae</taxon>
        <taxon>Chenopodium</taxon>
    </lineage>
</organism>
<name>A0A803LK19_CHEQI</name>
<reference evidence="4" key="2">
    <citation type="submission" date="2021-03" db="UniProtKB">
        <authorList>
            <consortium name="EnsemblPlants"/>
        </authorList>
    </citation>
    <scope>IDENTIFICATION</scope>
</reference>
<dbReference type="SUPFAM" id="SSF49493">
    <property type="entry name" value="HSP40/DnaJ peptide-binding domain"/>
    <property type="match status" value="2"/>
</dbReference>
<dbReference type="CDD" id="cd10747">
    <property type="entry name" value="DnaJ_C"/>
    <property type="match status" value="1"/>
</dbReference>
<dbReference type="GO" id="GO:0005829">
    <property type="term" value="C:cytosol"/>
    <property type="evidence" value="ECO:0007669"/>
    <property type="project" value="TreeGrafter"/>
</dbReference>
<feature type="region of interest" description="Disordered" evidence="2">
    <location>
        <begin position="47"/>
        <end position="131"/>
    </location>
</feature>
<dbReference type="PANTHER" id="PTHR24078">
    <property type="entry name" value="DNAJ HOMOLOG SUBFAMILY C MEMBER"/>
    <property type="match status" value="1"/>
</dbReference>
<proteinExistence type="predicted"/>
<evidence type="ECO:0000313" key="5">
    <source>
        <dbReference type="Proteomes" id="UP000596660"/>
    </source>
</evidence>
<dbReference type="Pfam" id="PF01556">
    <property type="entry name" value="DnaJ_C"/>
    <property type="match status" value="1"/>
</dbReference>
<dbReference type="GO" id="GO:0006457">
    <property type="term" value="P:protein folding"/>
    <property type="evidence" value="ECO:0007669"/>
    <property type="project" value="InterPro"/>
</dbReference>
<accession>A0A803LK19</accession>
<dbReference type="EnsemblPlants" id="AUR62014316-RA">
    <property type="protein sequence ID" value="AUR62014316-RA:cds"/>
    <property type="gene ID" value="AUR62014316"/>
</dbReference>
<keyword evidence="1" id="KW-0143">Chaperone</keyword>
<dbReference type="InterPro" id="IPR002939">
    <property type="entry name" value="DnaJ_C"/>
</dbReference>
<dbReference type="PANTHER" id="PTHR24078:SF574">
    <property type="entry name" value="CHAPERONE DNAJ C-TERMINAL DOMAIN-CONTAINING PROTEIN"/>
    <property type="match status" value="1"/>
</dbReference>
<dbReference type="Gene3D" id="2.60.260.20">
    <property type="entry name" value="Urease metallochaperone UreE, N-terminal domain"/>
    <property type="match status" value="2"/>
</dbReference>
<dbReference type="OMA" id="AFEFRET"/>
<feature type="compositionally biased region" description="Polar residues" evidence="2">
    <location>
        <begin position="108"/>
        <end position="124"/>
    </location>
</feature>
<dbReference type="FunFam" id="2.60.260.20:FF:000015">
    <property type="entry name" value="Heat shock protein 40"/>
    <property type="match status" value="1"/>
</dbReference>
<dbReference type="GO" id="GO:0051082">
    <property type="term" value="F:unfolded protein binding"/>
    <property type="evidence" value="ECO:0007669"/>
    <property type="project" value="InterPro"/>
</dbReference>
<dbReference type="FunFam" id="2.60.260.20:FF:000006">
    <property type="entry name" value="DnaJ subfamily B member 13"/>
    <property type="match status" value="1"/>
</dbReference>
<dbReference type="Proteomes" id="UP000596660">
    <property type="component" value="Unplaced"/>
</dbReference>
<evidence type="ECO:0000256" key="1">
    <source>
        <dbReference type="ARBA" id="ARBA00023186"/>
    </source>
</evidence>
<reference evidence="4" key="1">
    <citation type="journal article" date="2017" name="Nature">
        <title>The genome of Chenopodium quinoa.</title>
        <authorList>
            <person name="Jarvis D.E."/>
            <person name="Ho Y.S."/>
            <person name="Lightfoot D.J."/>
            <person name="Schmoeckel S.M."/>
            <person name="Li B."/>
            <person name="Borm T.J.A."/>
            <person name="Ohyanagi H."/>
            <person name="Mineta K."/>
            <person name="Michell C.T."/>
            <person name="Saber N."/>
            <person name="Kharbatia N.M."/>
            <person name="Rupper R.R."/>
            <person name="Sharp A.R."/>
            <person name="Dally N."/>
            <person name="Boughton B.A."/>
            <person name="Woo Y.H."/>
            <person name="Gao G."/>
            <person name="Schijlen E.G.W.M."/>
            <person name="Guo X."/>
            <person name="Momin A.A."/>
            <person name="Negrao S."/>
            <person name="Al-Babili S."/>
            <person name="Gehring C."/>
            <person name="Roessner U."/>
            <person name="Jung C."/>
            <person name="Murphy K."/>
            <person name="Arold S.T."/>
            <person name="Gojobori T."/>
            <person name="van der Linden C.G."/>
            <person name="van Loo E.N."/>
            <person name="Jellen E.N."/>
            <person name="Maughan P.J."/>
            <person name="Tester M."/>
        </authorList>
    </citation>
    <scope>NUCLEOTIDE SEQUENCE [LARGE SCALE GENOMIC DNA]</scope>
    <source>
        <strain evidence="4">cv. PI 614886</strain>
    </source>
</reference>
<evidence type="ECO:0000256" key="2">
    <source>
        <dbReference type="SAM" id="MobiDB-lite"/>
    </source>
</evidence>
<dbReference type="Gramene" id="AUR62014316-RA">
    <property type="protein sequence ID" value="AUR62014316-RA:cds"/>
    <property type="gene ID" value="AUR62014316"/>
</dbReference>
<dbReference type="InterPro" id="IPR051339">
    <property type="entry name" value="DnaJ_subfamily_B"/>
</dbReference>
<feature type="compositionally biased region" description="Polar residues" evidence="2">
    <location>
        <begin position="61"/>
        <end position="75"/>
    </location>
</feature>
<sequence>MSQKHGHDNDNYYHNNCFKAFILLSVAKKKKGPSQVSSLVDLPKTHNSQRFERNFPKGSIFHSSPSLGRSGSINTSRKEQGTKSSNISRAPSTISRAPSTTSRTTSINGRNGSTNGIARSTSDAATKARKMNVSRSGPMIMFSNSSGMLKPPATEKQLECTLEELYHGCVKHIKVSRDVFSITGQIVQEEEVLTVNIKPGWKTGTRITFQGAVKEERQGEYPGDIIFVVTEKHHPLFRRKDDDLELEIEIPMVDALTGCNLYIPLLGKDKMSMRIDEIIYPGYEKTFVGQGMPNQKNPHHKGNLKVKFLVAYPNSLTDVQRSEIFRILSN</sequence>